<keyword evidence="1" id="KW-0472">Membrane</keyword>
<gene>
    <name evidence="2" type="ORF">COT77_03385</name>
</gene>
<evidence type="ECO:0008006" key="4">
    <source>
        <dbReference type="Google" id="ProtNLM"/>
    </source>
</evidence>
<feature type="transmembrane region" description="Helical" evidence="1">
    <location>
        <begin position="362"/>
        <end position="382"/>
    </location>
</feature>
<name>A0A2M6WWB0_9BACT</name>
<feature type="transmembrane region" description="Helical" evidence="1">
    <location>
        <begin position="107"/>
        <end position="124"/>
    </location>
</feature>
<dbReference type="Proteomes" id="UP000228596">
    <property type="component" value="Unassembled WGS sequence"/>
</dbReference>
<feature type="transmembrane region" description="Helical" evidence="1">
    <location>
        <begin position="155"/>
        <end position="182"/>
    </location>
</feature>
<feature type="transmembrane region" description="Helical" evidence="1">
    <location>
        <begin position="308"/>
        <end position="323"/>
    </location>
</feature>
<evidence type="ECO:0000313" key="3">
    <source>
        <dbReference type="Proteomes" id="UP000228596"/>
    </source>
</evidence>
<feature type="transmembrane region" description="Helical" evidence="1">
    <location>
        <begin position="81"/>
        <end position="100"/>
    </location>
</feature>
<feature type="transmembrane region" description="Helical" evidence="1">
    <location>
        <begin position="260"/>
        <end position="278"/>
    </location>
</feature>
<proteinExistence type="predicted"/>
<accession>A0A2M6WWB0</accession>
<feature type="transmembrane region" description="Helical" evidence="1">
    <location>
        <begin position="188"/>
        <end position="209"/>
    </location>
</feature>
<organism evidence="2 3">
    <name type="scientific">Candidatus Berkelbacteria bacterium CG10_big_fil_rev_8_21_14_0_10_41_12</name>
    <dbReference type="NCBI Taxonomy" id="1974513"/>
    <lineage>
        <taxon>Bacteria</taxon>
        <taxon>Candidatus Berkelbacteria</taxon>
    </lineage>
</organism>
<dbReference type="EMBL" id="PEZV01000038">
    <property type="protein sequence ID" value="PIT97079.1"/>
    <property type="molecule type" value="Genomic_DNA"/>
</dbReference>
<feature type="transmembrane region" description="Helical" evidence="1">
    <location>
        <begin position="5"/>
        <end position="24"/>
    </location>
</feature>
<dbReference type="AlphaFoldDB" id="A0A2M6WWB0"/>
<keyword evidence="1" id="KW-1133">Transmembrane helix</keyword>
<feature type="transmembrane region" description="Helical" evidence="1">
    <location>
        <begin position="130"/>
        <end position="148"/>
    </location>
</feature>
<feature type="transmembrane region" description="Helical" evidence="1">
    <location>
        <begin position="330"/>
        <end position="350"/>
    </location>
</feature>
<comment type="caution">
    <text evidence="2">The sequence shown here is derived from an EMBL/GenBank/DDBJ whole genome shotgun (WGS) entry which is preliminary data.</text>
</comment>
<keyword evidence="1" id="KW-0812">Transmembrane</keyword>
<feature type="transmembrane region" description="Helical" evidence="1">
    <location>
        <begin position="287"/>
        <end position="302"/>
    </location>
</feature>
<reference evidence="3" key="1">
    <citation type="submission" date="2017-09" db="EMBL/GenBank/DDBJ databases">
        <title>Depth-based differentiation of microbial function through sediment-hosted aquifers and enrichment of novel symbionts in the deep terrestrial subsurface.</title>
        <authorList>
            <person name="Probst A.J."/>
            <person name="Ladd B."/>
            <person name="Jarett J.K."/>
            <person name="Geller-Mcgrath D.E."/>
            <person name="Sieber C.M.K."/>
            <person name="Emerson J.B."/>
            <person name="Anantharaman K."/>
            <person name="Thomas B.C."/>
            <person name="Malmstrom R."/>
            <person name="Stieglmeier M."/>
            <person name="Klingl A."/>
            <person name="Woyke T."/>
            <person name="Ryan C.M."/>
            <person name="Banfield J.F."/>
        </authorList>
    </citation>
    <scope>NUCLEOTIDE SEQUENCE [LARGE SCALE GENOMIC DNA]</scope>
</reference>
<evidence type="ECO:0000256" key="1">
    <source>
        <dbReference type="SAM" id="Phobius"/>
    </source>
</evidence>
<protein>
    <recommendedName>
        <fullName evidence="4">Glycosyltransferase RgtA/B/C/D-like domain-containing protein</fullName>
    </recommendedName>
</protein>
<feature type="transmembrane region" description="Helical" evidence="1">
    <location>
        <begin position="221"/>
        <end position="240"/>
    </location>
</feature>
<sequence>MKKIYYLYIALALAIFIRLFFLFFPGHVMDINTFVHWGEIIYQKGFFSLYGVNFFQNVDYPPLVPYIVSQWIKIMPFADHAFLFKFFVLVIDLAIVWMIFRKSLANNVSLVLASVAIISLPLAIDGSLWGQVDNLAFLLLIISFGFLIEKKNYLSLLFLIVAILAKPHAMIAVPVYFLFFIKQGFKKIYLPTLCSLGFVALLILLFNYFSGGNLLDSFTKVVGRYTMLSLNAFNVWWIIYGAESWNIADTQKFGFLTYRQVSEIIFIILFIPIAIRIVKEKVISDKIFLYSALTYLMFFMFLTEMHERYLYLAVAFLTIFVLVDKKYKNIYYLLSATFIVNLILVLQNAFPQFGLDLSWETFSITGVIVGAINLILTGIIYAKVVREN</sequence>
<evidence type="ECO:0000313" key="2">
    <source>
        <dbReference type="EMBL" id="PIT97079.1"/>
    </source>
</evidence>